<comment type="caution">
    <text evidence="1">The sequence shown here is derived from an EMBL/GenBank/DDBJ whole genome shotgun (WGS) entry which is preliminary data.</text>
</comment>
<name>A0A448XLA0_9PLAT</name>
<proteinExistence type="predicted"/>
<sequence length="129" mass="14145">MCPVSELVIDRMARLLTVGLAFRAYSVTGNWDEANWTWLSVPRNARKTQTPHGLHNTATSVNYHLLVPLPPLVGSDGITHICRIVTTMQSSDTGCSPVPYLLIDLDMQCVDSPSTRSKRACAVFACRTG</sequence>
<dbReference type="AlphaFoldDB" id="A0A448XLA0"/>
<dbReference type="Proteomes" id="UP000784294">
    <property type="component" value="Unassembled WGS sequence"/>
</dbReference>
<reference evidence="1" key="1">
    <citation type="submission" date="2018-11" db="EMBL/GenBank/DDBJ databases">
        <authorList>
            <consortium name="Pathogen Informatics"/>
        </authorList>
    </citation>
    <scope>NUCLEOTIDE SEQUENCE</scope>
</reference>
<organism evidence="1 2">
    <name type="scientific">Protopolystoma xenopodis</name>
    <dbReference type="NCBI Taxonomy" id="117903"/>
    <lineage>
        <taxon>Eukaryota</taxon>
        <taxon>Metazoa</taxon>
        <taxon>Spiralia</taxon>
        <taxon>Lophotrochozoa</taxon>
        <taxon>Platyhelminthes</taxon>
        <taxon>Monogenea</taxon>
        <taxon>Polyopisthocotylea</taxon>
        <taxon>Polystomatidea</taxon>
        <taxon>Polystomatidae</taxon>
        <taxon>Protopolystoma</taxon>
    </lineage>
</organism>
<keyword evidence="2" id="KW-1185">Reference proteome</keyword>
<evidence type="ECO:0000313" key="2">
    <source>
        <dbReference type="Proteomes" id="UP000784294"/>
    </source>
</evidence>
<accession>A0A448XLA0</accession>
<protein>
    <submittedName>
        <fullName evidence="1">Uncharacterized protein</fullName>
    </submittedName>
</protein>
<gene>
    <name evidence="1" type="ORF">PXEA_LOCUS32746</name>
</gene>
<evidence type="ECO:0000313" key="1">
    <source>
        <dbReference type="EMBL" id="VEL39306.1"/>
    </source>
</evidence>
<dbReference type="EMBL" id="CAAALY010260792">
    <property type="protein sequence ID" value="VEL39306.1"/>
    <property type="molecule type" value="Genomic_DNA"/>
</dbReference>